<accession>A0A5P2CP25</accession>
<name>A0A5P2CP25_STRVZ</name>
<proteinExistence type="predicted"/>
<dbReference type="Proteomes" id="UP000324015">
    <property type="component" value="Chromosome"/>
</dbReference>
<evidence type="ECO:0000313" key="2">
    <source>
        <dbReference type="Proteomes" id="UP000324015"/>
    </source>
</evidence>
<dbReference type="AlphaFoldDB" id="A0A5P2CP25"/>
<protein>
    <submittedName>
        <fullName evidence="1">Uncharacterized protein</fullName>
    </submittedName>
</protein>
<sequence length="210" mass="23171">MEIHSCSGNHRAEIRDTTTGSLLCDACVGKLERDLRSLPGLHQEGLHHVMATSRRRNPTKVSGSRRRDRLNVSVLDTRSNIVAILESWAIYAADELGGTVPGRSVPHLTGFLLHHLEWLTAQPPAEDFAAEIQGLRTELLRVIDPDPGDRTPLTRRCVVDRCTGTIDASPHGSGATVGNGSIRCSAGHAWEVREWLVLRHLMDRQREEAA</sequence>
<evidence type="ECO:0000313" key="1">
    <source>
        <dbReference type="EMBL" id="QES44692.1"/>
    </source>
</evidence>
<gene>
    <name evidence="1" type="ORF">DEJ49_30185</name>
</gene>
<organism evidence="1 2">
    <name type="scientific">Streptomyces venezuelae</name>
    <dbReference type="NCBI Taxonomy" id="54571"/>
    <lineage>
        <taxon>Bacteria</taxon>
        <taxon>Bacillati</taxon>
        <taxon>Actinomycetota</taxon>
        <taxon>Actinomycetes</taxon>
        <taxon>Kitasatosporales</taxon>
        <taxon>Streptomycetaceae</taxon>
        <taxon>Streptomyces</taxon>
    </lineage>
</organism>
<reference evidence="1 2" key="1">
    <citation type="submission" date="2018-05" db="EMBL/GenBank/DDBJ databases">
        <title>Streptomyces venezuelae.</title>
        <authorList>
            <person name="Kim W."/>
            <person name="Lee N."/>
            <person name="Cho B.-K."/>
        </authorList>
    </citation>
    <scope>NUCLEOTIDE SEQUENCE [LARGE SCALE GENOMIC DNA]</scope>
    <source>
        <strain evidence="1 2">ATCC 14585</strain>
    </source>
</reference>
<dbReference type="EMBL" id="CP029191">
    <property type="protein sequence ID" value="QES44692.1"/>
    <property type="molecule type" value="Genomic_DNA"/>
</dbReference>